<keyword evidence="1" id="KW-0732">Signal</keyword>
<reference evidence="3" key="1">
    <citation type="submission" date="2020-02" db="EMBL/GenBank/DDBJ databases">
        <title>Streptomyces sp. ASO4wet.</title>
        <authorList>
            <person name="Risdian C."/>
            <person name="Landwehr W."/>
            <person name="Schupp P."/>
            <person name="Wink J."/>
        </authorList>
    </citation>
    <scope>NUCLEOTIDE SEQUENCE [LARGE SCALE GENOMIC DNA]</scope>
    <source>
        <strain evidence="3">ASO4wet</strain>
    </source>
</reference>
<dbReference type="InterPro" id="IPR024079">
    <property type="entry name" value="MetalloPept_cat_dom_sf"/>
</dbReference>
<dbReference type="EMBL" id="CP048882">
    <property type="protein sequence ID" value="QPP09107.1"/>
    <property type="molecule type" value="Genomic_DNA"/>
</dbReference>
<feature type="chain" id="PRO_5032319187" description="Peptidase M10 metallopeptidase domain-containing protein" evidence="1">
    <location>
        <begin position="26"/>
        <end position="233"/>
    </location>
</feature>
<evidence type="ECO:0000313" key="3">
    <source>
        <dbReference type="Proteomes" id="UP000595046"/>
    </source>
</evidence>
<evidence type="ECO:0008006" key="4">
    <source>
        <dbReference type="Google" id="ProtNLM"/>
    </source>
</evidence>
<sequence>MLRTGIAVGAALVVTCAFGVTPAHAARITLAGTGFQVAARLGVTSVSPSRPYTVTFASAELRKRYLPHLTAAVAQMRAAGVKVTIGGVEHVDPAVCPPWGHIQYTQTYRPMGRGGYSRGMPCPAPEKGVSAGGVVTMDSEYFDGTWVIAPHQLRNTFVHEMLHTFGLGHPNRDLDGDGAVEFYECATDPHGTRPVMCSPNGGHGTARSAGRLTAFDIAGLKALLANSRQGDTG</sequence>
<feature type="signal peptide" evidence="1">
    <location>
        <begin position="1"/>
        <end position="25"/>
    </location>
</feature>
<evidence type="ECO:0000313" key="2">
    <source>
        <dbReference type="EMBL" id="QPP09107.1"/>
    </source>
</evidence>
<organism evidence="2 3">
    <name type="scientific">Streptomyces bathyalis</name>
    <dbReference type="NCBI Taxonomy" id="2710756"/>
    <lineage>
        <taxon>Bacteria</taxon>
        <taxon>Bacillati</taxon>
        <taxon>Actinomycetota</taxon>
        <taxon>Actinomycetes</taxon>
        <taxon>Kitasatosporales</taxon>
        <taxon>Streptomycetaceae</taxon>
        <taxon>Streptomyces</taxon>
    </lineage>
</organism>
<dbReference type="AlphaFoldDB" id="A0A7T1T9Y1"/>
<gene>
    <name evidence="2" type="ORF">G4Z16_24870</name>
</gene>
<dbReference type="GO" id="GO:0008237">
    <property type="term" value="F:metallopeptidase activity"/>
    <property type="evidence" value="ECO:0007669"/>
    <property type="project" value="InterPro"/>
</dbReference>
<keyword evidence="3" id="KW-1185">Reference proteome</keyword>
<dbReference type="KEGG" id="sbat:G4Z16_24870"/>
<evidence type="ECO:0000256" key="1">
    <source>
        <dbReference type="SAM" id="SignalP"/>
    </source>
</evidence>
<dbReference type="SUPFAM" id="SSF55486">
    <property type="entry name" value="Metalloproteases ('zincins'), catalytic domain"/>
    <property type="match status" value="1"/>
</dbReference>
<dbReference type="Gene3D" id="3.40.390.10">
    <property type="entry name" value="Collagenase (Catalytic Domain)"/>
    <property type="match status" value="1"/>
</dbReference>
<protein>
    <recommendedName>
        <fullName evidence="4">Peptidase M10 metallopeptidase domain-containing protein</fullName>
    </recommendedName>
</protein>
<proteinExistence type="predicted"/>
<dbReference type="RefSeq" id="WP_197352882.1">
    <property type="nucleotide sequence ID" value="NZ_CP048882.1"/>
</dbReference>
<dbReference type="Proteomes" id="UP000595046">
    <property type="component" value="Chromosome"/>
</dbReference>
<name>A0A7T1T9Y1_9ACTN</name>
<accession>A0A7T1T9Y1</accession>